<reference evidence="1 2" key="1">
    <citation type="journal article" date="2022" name="G3 (Bethesda)">
        <title>Whole-genome sequence and methylome profiling of the almond [Prunus dulcis (Mill.) D.A. Webb] cultivar 'Nonpareil'.</title>
        <authorList>
            <person name="D'Amico-Willman K.M."/>
            <person name="Ouma W.Z."/>
            <person name="Meulia T."/>
            <person name="Sideli G.M."/>
            <person name="Gradziel T.M."/>
            <person name="Fresnedo-Ramirez J."/>
        </authorList>
    </citation>
    <scope>NUCLEOTIDE SEQUENCE [LARGE SCALE GENOMIC DNA]</scope>
    <source>
        <strain evidence="1">Clone GOH B32 T37-40</strain>
    </source>
</reference>
<dbReference type="InterPro" id="IPR006912">
    <property type="entry name" value="Harbinger_derived_prot"/>
</dbReference>
<sequence length="284" mass="33292">MNSSGKAIQNFFNDDSDDDDLHQQRVAMAVQHHTFLLEQYAQQSKHCGSVAGSEYKNQKRVKHHKSLMEDYFCERPLYPLVDFRRRFCMRRELFYRILNDVVAHEPYFTQKIDAFVYGQWYLRSPNPADLYRLLHKASRKGFPGMLSSLNCIHWEWKNCHTTWAIQFTGYKYKPTVVLEAVASYDTWIWHAFFGVARSNNDINVLAHSPLFNDVVNGVSPHIQYVVNGSEYNLGYYLANGIYPRWATLVKMVSQLDTPKKKRPFAQKQEAYRKDVERAFGILQA</sequence>
<dbReference type="Proteomes" id="UP001054821">
    <property type="component" value="Chromosome 2"/>
</dbReference>
<dbReference type="EMBL" id="JAJFAZ020000002">
    <property type="protein sequence ID" value="KAI5342966.1"/>
    <property type="molecule type" value="Genomic_DNA"/>
</dbReference>
<name>A0AAD4ZEU1_PRUDU</name>
<evidence type="ECO:0008006" key="3">
    <source>
        <dbReference type="Google" id="ProtNLM"/>
    </source>
</evidence>
<proteinExistence type="predicted"/>
<dbReference type="PANTHER" id="PTHR47150">
    <property type="entry name" value="OS12G0169200 PROTEIN"/>
    <property type="match status" value="1"/>
</dbReference>
<protein>
    <recommendedName>
        <fullName evidence="3">Protein ALP1-like</fullName>
    </recommendedName>
</protein>
<dbReference type="AlphaFoldDB" id="A0AAD4ZEU1"/>
<dbReference type="Pfam" id="PF04827">
    <property type="entry name" value="Plant_tran"/>
    <property type="match status" value="1"/>
</dbReference>
<organism evidence="1 2">
    <name type="scientific">Prunus dulcis</name>
    <name type="common">Almond</name>
    <name type="synonym">Amygdalus dulcis</name>
    <dbReference type="NCBI Taxonomy" id="3755"/>
    <lineage>
        <taxon>Eukaryota</taxon>
        <taxon>Viridiplantae</taxon>
        <taxon>Streptophyta</taxon>
        <taxon>Embryophyta</taxon>
        <taxon>Tracheophyta</taxon>
        <taxon>Spermatophyta</taxon>
        <taxon>Magnoliopsida</taxon>
        <taxon>eudicotyledons</taxon>
        <taxon>Gunneridae</taxon>
        <taxon>Pentapetalae</taxon>
        <taxon>rosids</taxon>
        <taxon>fabids</taxon>
        <taxon>Rosales</taxon>
        <taxon>Rosaceae</taxon>
        <taxon>Amygdaloideae</taxon>
        <taxon>Amygdaleae</taxon>
        <taxon>Prunus</taxon>
    </lineage>
</organism>
<comment type="caution">
    <text evidence="1">The sequence shown here is derived from an EMBL/GenBank/DDBJ whole genome shotgun (WGS) entry which is preliminary data.</text>
</comment>
<gene>
    <name evidence="1" type="ORF">L3X38_010842</name>
</gene>
<keyword evidence="2" id="KW-1185">Reference proteome</keyword>
<dbReference type="PANTHER" id="PTHR47150:SF5">
    <property type="entry name" value="OS07G0546750 PROTEIN"/>
    <property type="match status" value="1"/>
</dbReference>
<evidence type="ECO:0000313" key="1">
    <source>
        <dbReference type="EMBL" id="KAI5342966.1"/>
    </source>
</evidence>
<accession>A0AAD4ZEU1</accession>
<evidence type="ECO:0000313" key="2">
    <source>
        <dbReference type="Proteomes" id="UP001054821"/>
    </source>
</evidence>